<comment type="caution">
    <text evidence="1">The sequence shown here is derived from an EMBL/GenBank/DDBJ whole genome shotgun (WGS) entry which is preliminary data.</text>
</comment>
<sequence length="303" mass="33306">MRGRTTALIVTTAAVLTALSGCTEGSAPPAAGEGASRALTRAEQARVDQAEQRLIQGCMKRNGFRYWVEPPAGADTVRAFTNRFVQDDVEWAREHGYGGRLRKAFLAAKNHDPNLAYRKRLSPAERERFSDVLDGGSKTRMLSVRLPAGGAVRTLDGGCRHSARQKLFGDTKVYFRTDKIATNLVAVYTPEIRRDPRFAKGLDAWSRCMREAVGRGFAEPDAARAHARERAGGLSTSGAHAVEVELAVAEADCARKTSLRSTLSRLDREHGDPVRDRYADEITTSNRLKLAALREAKRLDLRG</sequence>
<organism evidence="1 2">
    <name type="scientific">Streptomyces ovatisporus</name>
    <dbReference type="NCBI Taxonomy" id="1128682"/>
    <lineage>
        <taxon>Bacteria</taxon>
        <taxon>Bacillati</taxon>
        <taxon>Actinomycetota</taxon>
        <taxon>Actinomycetes</taxon>
        <taxon>Kitasatosporales</taxon>
        <taxon>Streptomycetaceae</taxon>
        <taxon>Streptomyces</taxon>
    </lineage>
</organism>
<proteinExistence type="predicted"/>
<gene>
    <name evidence="1" type="ORF">ACFPA8_21050</name>
</gene>
<dbReference type="Proteomes" id="UP001595997">
    <property type="component" value="Unassembled WGS sequence"/>
</dbReference>
<reference evidence="2" key="1">
    <citation type="journal article" date="2019" name="Int. J. Syst. Evol. Microbiol.">
        <title>The Global Catalogue of Microorganisms (GCM) 10K type strain sequencing project: providing services to taxonomists for standard genome sequencing and annotation.</title>
        <authorList>
            <consortium name="The Broad Institute Genomics Platform"/>
            <consortium name="The Broad Institute Genome Sequencing Center for Infectious Disease"/>
            <person name="Wu L."/>
            <person name="Ma J."/>
        </authorList>
    </citation>
    <scope>NUCLEOTIDE SEQUENCE [LARGE SCALE GENOMIC DNA]</scope>
    <source>
        <strain evidence="2">CGMCC 4.7357</strain>
    </source>
</reference>
<dbReference type="RefSeq" id="WP_386450822.1">
    <property type="nucleotide sequence ID" value="NZ_JBHSFH010000012.1"/>
</dbReference>
<dbReference type="EMBL" id="JBHSFH010000012">
    <property type="protein sequence ID" value="MFC4496621.1"/>
    <property type="molecule type" value="Genomic_DNA"/>
</dbReference>
<evidence type="ECO:0008006" key="3">
    <source>
        <dbReference type="Google" id="ProtNLM"/>
    </source>
</evidence>
<evidence type="ECO:0000313" key="1">
    <source>
        <dbReference type="EMBL" id="MFC4496621.1"/>
    </source>
</evidence>
<protein>
    <recommendedName>
        <fullName evidence="3">Lipoprotein</fullName>
    </recommendedName>
</protein>
<evidence type="ECO:0000313" key="2">
    <source>
        <dbReference type="Proteomes" id="UP001595997"/>
    </source>
</evidence>
<keyword evidence="2" id="KW-1185">Reference proteome</keyword>
<accession>A0ABV9ACG2</accession>
<dbReference type="PROSITE" id="PS51257">
    <property type="entry name" value="PROKAR_LIPOPROTEIN"/>
    <property type="match status" value="1"/>
</dbReference>
<name>A0ABV9ACG2_9ACTN</name>